<dbReference type="SUPFAM" id="SSF52833">
    <property type="entry name" value="Thioredoxin-like"/>
    <property type="match status" value="1"/>
</dbReference>
<evidence type="ECO:0000259" key="1">
    <source>
        <dbReference type="Pfam" id="PF01323"/>
    </source>
</evidence>
<keyword evidence="3" id="KW-1185">Reference proteome</keyword>
<dbReference type="Pfam" id="PF01323">
    <property type="entry name" value="DSBA"/>
    <property type="match status" value="1"/>
</dbReference>
<evidence type="ECO:0000313" key="3">
    <source>
        <dbReference type="Proteomes" id="UP000584374"/>
    </source>
</evidence>
<reference evidence="2 3" key="1">
    <citation type="submission" date="2020-08" db="EMBL/GenBank/DDBJ databases">
        <title>Sequencing the genomes of 1000 actinobacteria strains.</title>
        <authorList>
            <person name="Klenk H.-P."/>
        </authorList>
    </citation>
    <scope>NUCLEOTIDE SEQUENCE [LARGE SCALE GENOMIC DNA]</scope>
    <source>
        <strain evidence="2 3">DSM 45584</strain>
    </source>
</reference>
<feature type="domain" description="DSBA-like thioredoxin" evidence="1">
    <location>
        <begin position="10"/>
        <end position="159"/>
    </location>
</feature>
<protein>
    <submittedName>
        <fullName evidence="2">2-hydroxychromene-2-carboxylate isomerase</fullName>
    </submittedName>
</protein>
<evidence type="ECO:0000313" key="2">
    <source>
        <dbReference type="EMBL" id="MBB5158434.1"/>
    </source>
</evidence>
<dbReference type="RefSeq" id="WP_184730206.1">
    <property type="nucleotide sequence ID" value="NZ_JACHIW010000002.1"/>
</dbReference>
<dbReference type="EMBL" id="JACHIW010000002">
    <property type="protein sequence ID" value="MBB5158434.1"/>
    <property type="molecule type" value="Genomic_DNA"/>
</dbReference>
<dbReference type="Gene3D" id="3.40.30.10">
    <property type="entry name" value="Glutaredoxin"/>
    <property type="match status" value="1"/>
</dbReference>
<organism evidence="2 3">
    <name type="scientific">Saccharopolyspora phatthalungensis</name>
    <dbReference type="NCBI Taxonomy" id="664693"/>
    <lineage>
        <taxon>Bacteria</taxon>
        <taxon>Bacillati</taxon>
        <taxon>Actinomycetota</taxon>
        <taxon>Actinomycetes</taxon>
        <taxon>Pseudonocardiales</taxon>
        <taxon>Pseudonocardiaceae</taxon>
        <taxon>Saccharopolyspora</taxon>
    </lineage>
</organism>
<dbReference type="GO" id="GO:0016853">
    <property type="term" value="F:isomerase activity"/>
    <property type="evidence" value="ECO:0007669"/>
    <property type="project" value="UniProtKB-KW"/>
</dbReference>
<sequence>MTAAFAVTWDYRCPFARNVHEHLLTGLAAGADWQVRYLPFSLGQAHVEEGQSSVWEKPEQDSGIVALQAGVVVRDEFPERFPSVHRALFEARHDAGLRLEDRAVVERVLADHGVPADAVFARIDAGNALEKVRSEHEDFVASHNVWGVPTFIAAEQAVFVRLMNRPRQGANPAASIKVIERVVDLLTGWTDLNEFKRTSIPR</sequence>
<dbReference type="InterPro" id="IPR001853">
    <property type="entry name" value="DSBA-like_thioredoxin_dom"/>
</dbReference>
<keyword evidence="2" id="KW-0413">Isomerase</keyword>
<dbReference type="AlphaFoldDB" id="A0A840QCH2"/>
<dbReference type="Proteomes" id="UP000584374">
    <property type="component" value="Unassembled WGS sequence"/>
</dbReference>
<name>A0A840QCH2_9PSEU</name>
<accession>A0A840QCH2</accession>
<dbReference type="GO" id="GO:0016491">
    <property type="term" value="F:oxidoreductase activity"/>
    <property type="evidence" value="ECO:0007669"/>
    <property type="project" value="InterPro"/>
</dbReference>
<comment type="caution">
    <text evidence="2">The sequence shown here is derived from an EMBL/GenBank/DDBJ whole genome shotgun (WGS) entry which is preliminary data.</text>
</comment>
<dbReference type="InterPro" id="IPR036249">
    <property type="entry name" value="Thioredoxin-like_sf"/>
</dbReference>
<gene>
    <name evidence="2" type="ORF">BJ970_006033</name>
</gene>
<proteinExistence type="predicted"/>